<dbReference type="InterPro" id="IPR011008">
    <property type="entry name" value="Dimeric_a/b-barrel"/>
</dbReference>
<dbReference type="PROSITE" id="PS51725">
    <property type="entry name" value="ABM"/>
    <property type="match status" value="1"/>
</dbReference>
<feature type="domain" description="ABM" evidence="1">
    <location>
        <begin position="3"/>
        <end position="93"/>
    </location>
</feature>
<accession>A0A2T0RYL6</accession>
<dbReference type="Gene3D" id="3.30.70.100">
    <property type="match status" value="1"/>
</dbReference>
<keyword evidence="3" id="KW-1185">Reference proteome</keyword>
<organism evidence="2 3">
    <name type="scientific">Aliiruegeria haliotis</name>
    <dbReference type="NCBI Taxonomy" id="1280846"/>
    <lineage>
        <taxon>Bacteria</taxon>
        <taxon>Pseudomonadati</taxon>
        <taxon>Pseudomonadota</taxon>
        <taxon>Alphaproteobacteria</taxon>
        <taxon>Rhodobacterales</taxon>
        <taxon>Roseobacteraceae</taxon>
        <taxon>Aliiruegeria</taxon>
    </lineage>
</organism>
<gene>
    <name evidence="2" type="ORF">CLV78_101381</name>
</gene>
<keyword evidence="2" id="KW-0503">Monooxygenase</keyword>
<evidence type="ECO:0000313" key="2">
    <source>
        <dbReference type="EMBL" id="PRY26286.1"/>
    </source>
</evidence>
<dbReference type="RefSeq" id="WP_106203074.1">
    <property type="nucleotide sequence ID" value="NZ_PVTD01000001.1"/>
</dbReference>
<sequence length="93" mass="10205">MGVSLSGHIDIPADRLQEIAAALPEHIRLTRAEPGCVHFDVTPDADVPGRYIVSERFASRAAFEAHQARTRASDWGRISAGIPRHFEISEDGE</sequence>
<dbReference type="InterPro" id="IPR007138">
    <property type="entry name" value="ABM_dom"/>
</dbReference>
<protein>
    <submittedName>
        <fullName evidence="2">Quinol monooxygenase YgiN</fullName>
    </submittedName>
</protein>
<dbReference type="GO" id="GO:0004497">
    <property type="term" value="F:monooxygenase activity"/>
    <property type="evidence" value="ECO:0007669"/>
    <property type="project" value="UniProtKB-KW"/>
</dbReference>
<dbReference type="SUPFAM" id="SSF54909">
    <property type="entry name" value="Dimeric alpha+beta barrel"/>
    <property type="match status" value="1"/>
</dbReference>
<reference evidence="2 3" key="1">
    <citation type="submission" date="2018-03" db="EMBL/GenBank/DDBJ databases">
        <title>Genomic Encyclopedia of Archaeal and Bacterial Type Strains, Phase II (KMG-II): from individual species to whole genera.</title>
        <authorList>
            <person name="Goeker M."/>
        </authorList>
    </citation>
    <scope>NUCLEOTIDE SEQUENCE [LARGE SCALE GENOMIC DNA]</scope>
    <source>
        <strain evidence="2 3">DSM 29328</strain>
    </source>
</reference>
<evidence type="ECO:0000313" key="3">
    <source>
        <dbReference type="Proteomes" id="UP000239480"/>
    </source>
</evidence>
<dbReference type="Proteomes" id="UP000239480">
    <property type="component" value="Unassembled WGS sequence"/>
</dbReference>
<comment type="caution">
    <text evidence="2">The sequence shown here is derived from an EMBL/GenBank/DDBJ whole genome shotgun (WGS) entry which is preliminary data.</text>
</comment>
<dbReference type="AlphaFoldDB" id="A0A2T0RYL6"/>
<dbReference type="Pfam" id="PF03992">
    <property type="entry name" value="ABM"/>
    <property type="match status" value="1"/>
</dbReference>
<dbReference type="EMBL" id="PVTD01000001">
    <property type="protein sequence ID" value="PRY26286.1"/>
    <property type="molecule type" value="Genomic_DNA"/>
</dbReference>
<dbReference type="OrthoDB" id="9797178at2"/>
<name>A0A2T0RYL6_9RHOB</name>
<keyword evidence="2" id="KW-0560">Oxidoreductase</keyword>
<proteinExistence type="predicted"/>
<evidence type="ECO:0000259" key="1">
    <source>
        <dbReference type="PROSITE" id="PS51725"/>
    </source>
</evidence>